<dbReference type="RefSeq" id="WP_251518397.1">
    <property type="nucleotide sequence ID" value="NZ_CP128355.1"/>
</dbReference>
<dbReference type="InterPro" id="IPR014962">
    <property type="entry name" value="YolD"/>
</dbReference>
<dbReference type="PANTHER" id="PTHR40051">
    <property type="entry name" value="IG HYPOTHETICAL 15966"/>
    <property type="match status" value="1"/>
</dbReference>
<dbReference type="Pfam" id="PF08863">
    <property type="entry name" value="YolD"/>
    <property type="match status" value="1"/>
</dbReference>
<protein>
    <submittedName>
        <fullName evidence="1">YolD-like family protein</fullName>
    </submittedName>
</protein>
<sequence>MIINPDAPDPYKYETDYRKVPRQYLNPRIPHGRGKIKWQPFATLPEQFETIKQYMHDQNKVERPLLSDDQLNELNCQLHQALHHNRPVQVEFFNDGWIETITLEISRIDTLQLFIEGHTQTNPQTVKLSLLDITRIAQIEH</sequence>
<dbReference type="Proteomes" id="UP001436297">
    <property type="component" value="Chromosome"/>
</dbReference>
<reference evidence="1 2" key="1">
    <citation type="journal article" date="2024" name="Pathogens">
        <title>Staphylococcus hsinchuensis sp. nov., Isolated from Soymilk.</title>
        <authorList>
            <person name="Wang Y.T."/>
            <person name="Lin Y.C."/>
            <person name="Hsieh Y.H."/>
            <person name="Lin Y.T."/>
            <person name="Hamada M."/>
            <person name="Chen C.C."/>
            <person name="Liou J.S."/>
            <person name="Lee A.Y."/>
            <person name="Zhang W.L."/>
            <person name="Chen Y.T."/>
            <person name="Huang C.H."/>
        </authorList>
    </citation>
    <scope>NUCLEOTIDE SEQUENCE [LARGE SCALE GENOMIC DNA]</scope>
    <source>
        <strain evidence="1 2">H164</strain>
    </source>
</reference>
<dbReference type="EMBL" id="CP128355">
    <property type="protein sequence ID" value="XAF70502.1"/>
    <property type="molecule type" value="Genomic_DNA"/>
</dbReference>
<dbReference type="PANTHER" id="PTHR40051:SF1">
    <property type="entry name" value="YOLD-LIKE FAMILY PROTEIN"/>
    <property type="match status" value="1"/>
</dbReference>
<evidence type="ECO:0000313" key="2">
    <source>
        <dbReference type="Proteomes" id="UP001436297"/>
    </source>
</evidence>
<evidence type="ECO:0000313" key="1">
    <source>
        <dbReference type="EMBL" id="XAF70502.1"/>
    </source>
</evidence>
<organism evidence="1 2">
    <name type="scientific">Staphylococcus hsinchuensis</name>
    <dbReference type="NCBI Taxonomy" id="3051183"/>
    <lineage>
        <taxon>Bacteria</taxon>
        <taxon>Bacillati</taxon>
        <taxon>Bacillota</taxon>
        <taxon>Bacilli</taxon>
        <taxon>Bacillales</taxon>
        <taxon>Staphylococcaceae</taxon>
        <taxon>Staphylococcus</taxon>
    </lineage>
</organism>
<keyword evidence="2" id="KW-1185">Reference proteome</keyword>
<proteinExistence type="predicted"/>
<accession>A0ABZ3EDE7</accession>
<name>A0ABZ3EDE7_9STAP</name>
<gene>
    <name evidence="1" type="ORF">QQM35_10760</name>
</gene>